<name>A0A2L2X8F6_9FIRM</name>
<dbReference type="GO" id="GO:0016757">
    <property type="term" value="F:glycosyltransferase activity"/>
    <property type="evidence" value="ECO:0007669"/>
    <property type="project" value="InterPro"/>
</dbReference>
<sequence length="342" mass="38127">MKLRVLFQTRPDYLKNIAGDSIQVIKTKEYLEKLGAEVTISASPTNLSHYDIIHLFNTTRVKETHNFFKNAKKQNKPVVVSTIYWDFSEFCRCPDSPEGLYNNWVNSQAMRKAIFRGANLLLPNSRAEAELIKSQTPGAAPCHVVPNGADQIFALGDPDEFYRLHGFRDFILCVARICPRKNQLGLAEALKGTGLVLVLAGPVNDREYAARCRSAYPGVLMLNQVEHRQLPGLYAAAMAHVLPSWFETPGLASLEAGLAGCRIVTTDRGTAGEYFGHLATYCDPGDTMSIRDAVIRALNLPDKQQNSLKYHISNNYLWQNAAMETLRGYETVLSVTPKFSID</sequence>
<dbReference type="PANTHER" id="PTHR46401:SF2">
    <property type="entry name" value="GLYCOSYLTRANSFERASE WBBK-RELATED"/>
    <property type="match status" value="1"/>
</dbReference>
<dbReference type="Gene3D" id="3.40.50.2000">
    <property type="entry name" value="Glycogen Phosphorylase B"/>
    <property type="match status" value="2"/>
</dbReference>
<protein>
    <submittedName>
        <fullName evidence="3">Glycosyl transferase group 1</fullName>
    </submittedName>
</protein>
<dbReference type="EMBL" id="BFAV01000030">
    <property type="protein sequence ID" value="GBF32455.1"/>
    <property type="molecule type" value="Genomic_DNA"/>
</dbReference>
<dbReference type="GO" id="GO:0009103">
    <property type="term" value="P:lipopolysaccharide biosynthetic process"/>
    <property type="evidence" value="ECO:0007669"/>
    <property type="project" value="TreeGrafter"/>
</dbReference>
<evidence type="ECO:0000259" key="2">
    <source>
        <dbReference type="Pfam" id="PF00534"/>
    </source>
</evidence>
<evidence type="ECO:0000313" key="3">
    <source>
        <dbReference type="EMBL" id="GBF32455.1"/>
    </source>
</evidence>
<gene>
    <name evidence="3" type="ORF">DCCM_0651</name>
</gene>
<dbReference type="OrthoDB" id="9811239at2"/>
<dbReference type="AlphaFoldDB" id="A0A2L2X8F6"/>
<dbReference type="InterPro" id="IPR001296">
    <property type="entry name" value="Glyco_trans_1"/>
</dbReference>
<dbReference type="SUPFAM" id="SSF53756">
    <property type="entry name" value="UDP-Glycosyltransferase/glycogen phosphorylase"/>
    <property type="match status" value="1"/>
</dbReference>
<keyword evidence="4" id="KW-1185">Reference proteome</keyword>
<proteinExistence type="predicted"/>
<reference evidence="4" key="1">
    <citation type="submission" date="2018-02" db="EMBL/GenBank/DDBJ databases">
        <title>Genome sequence of Desulfocucumis palustris strain NAW-5.</title>
        <authorList>
            <person name="Watanabe M."/>
            <person name="Kojima H."/>
            <person name="Fukui M."/>
        </authorList>
    </citation>
    <scope>NUCLEOTIDE SEQUENCE [LARGE SCALE GENOMIC DNA]</scope>
    <source>
        <strain evidence="4">NAW-5</strain>
    </source>
</reference>
<dbReference type="CDD" id="cd03801">
    <property type="entry name" value="GT4_PimA-like"/>
    <property type="match status" value="1"/>
</dbReference>
<dbReference type="Pfam" id="PF00534">
    <property type="entry name" value="Glycos_transf_1"/>
    <property type="match status" value="1"/>
</dbReference>
<feature type="domain" description="Glycosyl transferase family 1" evidence="2">
    <location>
        <begin position="169"/>
        <end position="306"/>
    </location>
</feature>
<keyword evidence="1 3" id="KW-0808">Transferase</keyword>
<evidence type="ECO:0000313" key="4">
    <source>
        <dbReference type="Proteomes" id="UP000239549"/>
    </source>
</evidence>
<dbReference type="PANTHER" id="PTHR46401">
    <property type="entry name" value="GLYCOSYLTRANSFERASE WBBK-RELATED"/>
    <property type="match status" value="1"/>
</dbReference>
<accession>A0A2L2X8F6</accession>
<dbReference type="RefSeq" id="WP_104370990.1">
    <property type="nucleotide sequence ID" value="NZ_BFAV01000030.1"/>
</dbReference>
<organism evidence="3 4">
    <name type="scientific">Desulfocucumis palustris</name>
    <dbReference type="NCBI Taxonomy" id="1898651"/>
    <lineage>
        <taxon>Bacteria</taxon>
        <taxon>Bacillati</taxon>
        <taxon>Bacillota</taxon>
        <taxon>Clostridia</taxon>
        <taxon>Eubacteriales</taxon>
        <taxon>Desulfocucumaceae</taxon>
        <taxon>Desulfocucumis</taxon>
    </lineage>
</organism>
<evidence type="ECO:0000256" key="1">
    <source>
        <dbReference type="ARBA" id="ARBA00022679"/>
    </source>
</evidence>
<comment type="caution">
    <text evidence="3">The sequence shown here is derived from an EMBL/GenBank/DDBJ whole genome shotgun (WGS) entry which is preliminary data.</text>
</comment>
<dbReference type="Proteomes" id="UP000239549">
    <property type="component" value="Unassembled WGS sequence"/>
</dbReference>